<feature type="coiled-coil region" evidence="1">
    <location>
        <begin position="581"/>
        <end position="622"/>
    </location>
</feature>
<dbReference type="RefSeq" id="XP_035585232.1">
    <property type="nucleotide sequence ID" value="XM_035729339.1"/>
</dbReference>
<dbReference type="KEGG" id="zca:113933931"/>
<dbReference type="OrthoDB" id="9809284at2759"/>
<name>A0A6P9FN08_ZALCA</name>
<dbReference type="PANTHER" id="PTHR22245">
    <property type="entry name" value="COILED-COIL DOMAIN-CONTAINING PROTEIN 144A-RELATED"/>
    <property type="match status" value="1"/>
</dbReference>
<sequence>MSALGLGEEEDGESPLDSESISESLPEKDVKRLSGAADQKGPRILSEEVEDSPKIYPYVKPTVEVKDSVPTKTVEVKEKQTSKSALSSWKSSVCLAHSTVSCQRSRALRVDDECPSVSHLVTQNQSASRGFGQTTFIEKVKINDIGVVFLLENYKLHDLYKSQLPESREHKQDLPAERNLERTSEEEQKRLDESENNHLQSISESLPEKDVKRLSGAADQKGPRILSEEVEDLPAEGDLERTSEEEEKRLDERDNKHLQDKVILQTCILAEKTSENQTKQINVPLLHLQKKSREPEMNKNCDREAHIAVYSEHPPVQKHEELWIKQGKLEWKKNLKLITSELKRKFGKTCERYKIAPYPKEESLHGNFKEGANVMEIPSNLTNDRLDCEKRDTFAVPVPLVFQASAEQKTSSLKYAWQSSSDFALSENKSDCENDNKPDTEHVFNKNKSFKSDTENKKVRNPLAMFEVKEDQELDMPMAKSMNQNSTNSKLEMGHIPQSSHSESLCDKRFSSSNEVRQMAQIKRHNSSAVTDTYKKTKDLFRKPFCADNDSTNNYRSMESEVENESSSPPRSYGTSEVYLKEEIQQDVQKFKNEIGILQIDFLDLEKEKVQLQKEINEEKKRHQSSRIAVFENVCAVAAAAAGLIQQRESGKTENHLFPVGKKEDSDGSDPGLHMKEVRKDENEKWTSKVSVTTPGLEKADSVTSCPLQVNDESTSGEMDQDEGRRAKKTSHEKKEVKKQMNFMDDLDLTESSGTASEDSKLPCSNYMSCMSLPAQVGKDCKGRTIYQYKAFVRISP</sequence>
<feature type="compositionally biased region" description="Acidic residues" evidence="2">
    <location>
        <begin position="228"/>
        <end position="237"/>
    </location>
</feature>
<feature type="compositionally biased region" description="Basic and acidic residues" evidence="2">
    <location>
        <begin position="166"/>
        <end position="196"/>
    </location>
</feature>
<reference evidence="4" key="1">
    <citation type="submission" date="2025-08" db="UniProtKB">
        <authorList>
            <consortium name="RefSeq"/>
        </authorList>
    </citation>
    <scope>IDENTIFICATION</scope>
    <source>
        <tissue evidence="4">Blood</tissue>
    </source>
</reference>
<dbReference type="Proteomes" id="UP000515165">
    <property type="component" value="Chromosome 9"/>
</dbReference>
<keyword evidence="3" id="KW-1185">Reference proteome</keyword>
<dbReference type="GeneID" id="113933931"/>
<dbReference type="PANTHER" id="PTHR22245:SF3">
    <property type="entry name" value="COILED-COIL DOMAIN-CONTAINING PROTEIN 144A-RELATED"/>
    <property type="match status" value="1"/>
</dbReference>
<feature type="region of interest" description="Disordered" evidence="2">
    <location>
        <begin position="653"/>
        <end position="739"/>
    </location>
</feature>
<gene>
    <name evidence="4" type="primary">LOC113933931</name>
</gene>
<keyword evidence="1" id="KW-0175">Coiled coil</keyword>
<feature type="region of interest" description="Disordered" evidence="2">
    <location>
        <begin position="166"/>
        <end position="253"/>
    </location>
</feature>
<feature type="region of interest" description="Disordered" evidence="2">
    <location>
        <begin position="1"/>
        <end position="51"/>
    </location>
</feature>
<feature type="compositionally biased region" description="Acidic residues" evidence="2">
    <location>
        <begin position="7"/>
        <end position="16"/>
    </location>
</feature>
<accession>A0A6P9FN08</accession>
<feature type="compositionally biased region" description="Basic and acidic residues" evidence="2">
    <location>
        <begin position="238"/>
        <end position="253"/>
    </location>
</feature>
<feature type="region of interest" description="Disordered" evidence="2">
    <location>
        <begin position="552"/>
        <end position="574"/>
    </location>
</feature>
<dbReference type="AlphaFoldDB" id="A0A6P9FN08"/>
<dbReference type="InterPro" id="IPR040118">
    <property type="entry name" value="C144A/B/C"/>
</dbReference>
<evidence type="ECO:0000313" key="3">
    <source>
        <dbReference type="Proteomes" id="UP000515165"/>
    </source>
</evidence>
<evidence type="ECO:0000313" key="4">
    <source>
        <dbReference type="RefSeq" id="XP_035585232.1"/>
    </source>
</evidence>
<evidence type="ECO:0000256" key="2">
    <source>
        <dbReference type="SAM" id="MobiDB-lite"/>
    </source>
</evidence>
<feature type="compositionally biased region" description="Basic and acidic residues" evidence="2">
    <location>
        <begin position="673"/>
        <end position="687"/>
    </location>
</feature>
<proteinExistence type="predicted"/>
<feature type="compositionally biased region" description="Polar residues" evidence="2">
    <location>
        <begin position="702"/>
        <end position="718"/>
    </location>
</feature>
<feature type="compositionally biased region" description="Basic and acidic residues" evidence="2">
    <location>
        <begin position="653"/>
        <end position="666"/>
    </location>
</feature>
<organism evidence="3 4">
    <name type="scientific">Zalophus californianus</name>
    <name type="common">California sealion</name>
    <dbReference type="NCBI Taxonomy" id="9704"/>
    <lineage>
        <taxon>Eukaryota</taxon>
        <taxon>Metazoa</taxon>
        <taxon>Chordata</taxon>
        <taxon>Craniata</taxon>
        <taxon>Vertebrata</taxon>
        <taxon>Euteleostomi</taxon>
        <taxon>Mammalia</taxon>
        <taxon>Eutheria</taxon>
        <taxon>Laurasiatheria</taxon>
        <taxon>Carnivora</taxon>
        <taxon>Caniformia</taxon>
        <taxon>Pinnipedia</taxon>
        <taxon>Otariidae</taxon>
        <taxon>Zalophus</taxon>
    </lineage>
</organism>
<protein>
    <submittedName>
        <fullName evidence="4">Coiled-coil domain-containing protein 144B-like</fullName>
    </submittedName>
</protein>
<evidence type="ECO:0000256" key="1">
    <source>
        <dbReference type="SAM" id="Coils"/>
    </source>
</evidence>